<dbReference type="Gene3D" id="3.80.10.10">
    <property type="entry name" value="Ribonuclease Inhibitor"/>
    <property type="match status" value="1"/>
</dbReference>
<protein>
    <recommendedName>
        <fullName evidence="10">Malectin-like domain-containing protein</fullName>
    </recommendedName>
</protein>
<evidence type="ECO:0000256" key="8">
    <source>
        <dbReference type="ARBA" id="ARBA00023170"/>
    </source>
</evidence>
<evidence type="ECO:0000256" key="5">
    <source>
        <dbReference type="ARBA" id="ARBA00022737"/>
    </source>
</evidence>
<keyword evidence="4" id="KW-0732">Signal</keyword>
<keyword evidence="7" id="KW-0472">Membrane</keyword>
<evidence type="ECO:0000256" key="2">
    <source>
        <dbReference type="ARBA" id="ARBA00022614"/>
    </source>
</evidence>
<keyword evidence="8" id="KW-0675">Receptor</keyword>
<keyword evidence="6" id="KW-1133">Transmembrane helix</keyword>
<dbReference type="Pfam" id="PF00560">
    <property type="entry name" value="LRR_1"/>
    <property type="match status" value="2"/>
</dbReference>
<dbReference type="PANTHER" id="PTHR45631">
    <property type="entry name" value="OS07G0107800 PROTEIN-RELATED"/>
    <property type="match status" value="1"/>
</dbReference>
<evidence type="ECO:0000313" key="12">
    <source>
        <dbReference type="Proteomes" id="UP001168877"/>
    </source>
</evidence>
<keyword evidence="3" id="KW-0812">Transmembrane</keyword>
<comment type="subcellular location">
    <subcellularLocation>
        <location evidence="1">Membrane</location>
        <topology evidence="1">Single-pass membrane protein</topology>
    </subcellularLocation>
</comment>
<reference evidence="11" key="1">
    <citation type="journal article" date="2022" name="Plant J.">
        <title>Strategies of tolerance reflected in two North American maple genomes.</title>
        <authorList>
            <person name="McEvoy S.L."/>
            <person name="Sezen U.U."/>
            <person name="Trouern-Trend A."/>
            <person name="McMahon S.M."/>
            <person name="Schaberg P.G."/>
            <person name="Yang J."/>
            <person name="Wegrzyn J.L."/>
            <person name="Swenson N.G."/>
        </authorList>
    </citation>
    <scope>NUCLEOTIDE SEQUENCE</scope>
    <source>
        <strain evidence="11">NS2018</strain>
    </source>
</reference>
<comment type="caution">
    <text evidence="11">The sequence shown here is derived from an EMBL/GenBank/DDBJ whole genome shotgun (WGS) entry which is preliminary data.</text>
</comment>
<dbReference type="SUPFAM" id="SSF52058">
    <property type="entry name" value="L domain-like"/>
    <property type="match status" value="1"/>
</dbReference>
<evidence type="ECO:0000256" key="7">
    <source>
        <dbReference type="ARBA" id="ARBA00023136"/>
    </source>
</evidence>
<evidence type="ECO:0000256" key="1">
    <source>
        <dbReference type="ARBA" id="ARBA00004167"/>
    </source>
</evidence>
<proteinExistence type="predicted"/>
<feature type="domain" description="Malectin-like" evidence="10">
    <location>
        <begin position="230"/>
        <end position="551"/>
    </location>
</feature>
<dbReference type="Pfam" id="PF12819">
    <property type="entry name" value="Malectin_like"/>
    <property type="match status" value="1"/>
</dbReference>
<dbReference type="PROSITE" id="PS51450">
    <property type="entry name" value="LRR"/>
    <property type="match status" value="1"/>
</dbReference>
<name>A0AA39VID8_ACESA</name>
<dbReference type="Gene3D" id="2.60.120.430">
    <property type="entry name" value="Galactose-binding lectin"/>
    <property type="match status" value="2"/>
</dbReference>
<dbReference type="FunFam" id="3.80.10.10:FF:000129">
    <property type="entry name" value="Leucine-rich repeat receptor-like kinase"/>
    <property type="match status" value="1"/>
</dbReference>
<keyword evidence="5" id="KW-0677">Repeat</keyword>
<dbReference type="InterPro" id="IPR001611">
    <property type="entry name" value="Leu-rich_rpt"/>
</dbReference>
<dbReference type="EMBL" id="JAUESC010000384">
    <property type="protein sequence ID" value="KAK0581382.1"/>
    <property type="molecule type" value="Genomic_DNA"/>
</dbReference>
<feature type="compositionally biased region" description="Low complexity" evidence="9">
    <location>
        <begin position="8"/>
        <end position="31"/>
    </location>
</feature>
<evidence type="ECO:0000256" key="4">
    <source>
        <dbReference type="ARBA" id="ARBA00022729"/>
    </source>
</evidence>
<dbReference type="GO" id="GO:0016020">
    <property type="term" value="C:membrane"/>
    <property type="evidence" value="ECO:0007669"/>
    <property type="project" value="UniProtKB-SubCell"/>
</dbReference>
<organism evidence="11 12">
    <name type="scientific">Acer saccharum</name>
    <name type="common">Sugar maple</name>
    <dbReference type="NCBI Taxonomy" id="4024"/>
    <lineage>
        <taxon>Eukaryota</taxon>
        <taxon>Viridiplantae</taxon>
        <taxon>Streptophyta</taxon>
        <taxon>Embryophyta</taxon>
        <taxon>Tracheophyta</taxon>
        <taxon>Spermatophyta</taxon>
        <taxon>Magnoliopsida</taxon>
        <taxon>eudicotyledons</taxon>
        <taxon>Gunneridae</taxon>
        <taxon>Pentapetalae</taxon>
        <taxon>rosids</taxon>
        <taxon>malvids</taxon>
        <taxon>Sapindales</taxon>
        <taxon>Sapindaceae</taxon>
        <taxon>Hippocastanoideae</taxon>
        <taxon>Acereae</taxon>
        <taxon>Acer</taxon>
    </lineage>
</organism>
<evidence type="ECO:0000256" key="3">
    <source>
        <dbReference type="ARBA" id="ARBA00022692"/>
    </source>
</evidence>
<evidence type="ECO:0000256" key="6">
    <source>
        <dbReference type="ARBA" id="ARBA00022989"/>
    </source>
</evidence>
<feature type="region of interest" description="Disordered" evidence="9">
    <location>
        <begin position="67"/>
        <end position="90"/>
    </location>
</feature>
<accession>A0AA39VID8</accession>
<dbReference type="PANTHER" id="PTHR45631:SF45">
    <property type="entry name" value="LEUCINE-RICH REPEAT (LRR) FAMILY PROTEIN"/>
    <property type="match status" value="1"/>
</dbReference>
<gene>
    <name evidence="11" type="ORF">LWI29_013113</name>
</gene>
<reference evidence="11" key="2">
    <citation type="submission" date="2023-06" db="EMBL/GenBank/DDBJ databases">
        <authorList>
            <person name="Swenson N.G."/>
            <person name="Wegrzyn J.L."/>
            <person name="Mcevoy S.L."/>
        </authorList>
    </citation>
    <scope>NUCLEOTIDE SEQUENCE</scope>
    <source>
        <strain evidence="11">NS2018</strain>
        <tissue evidence="11">Leaf</tissue>
    </source>
</reference>
<dbReference type="InterPro" id="IPR024788">
    <property type="entry name" value="Malectin-like_Carb-bd_dom"/>
</dbReference>
<evidence type="ECO:0000256" key="9">
    <source>
        <dbReference type="SAM" id="MobiDB-lite"/>
    </source>
</evidence>
<dbReference type="InterPro" id="IPR032675">
    <property type="entry name" value="LRR_dom_sf"/>
</dbReference>
<evidence type="ECO:0000259" key="10">
    <source>
        <dbReference type="Pfam" id="PF12819"/>
    </source>
</evidence>
<feature type="compositionally biased region" description="Basic and acidic residues" evidence="9">
    <location>
        <begin position="67"/>
        <end position="77"/>
    </location>
</feature>
<sequence>MVRKTGLSRVSSSNSFGSSSHSTSKGSSTASLFGEGGALNLVDPEVLQSGPCDYTARELAMGAKKRMADKAKDVDPPKKKRWIPTGPSLRKREESTDTYWVSKRTQVEASEASTSYWKAKAKCRENQTKLRDYRTCIGVANITIKDMREDLGDNVVDAFLASEEFYNTQAGIFDRAVEEVNEIFTQAYPNLDLSNFNSQLKKTMDSRENREVSSFAHRGYLVSIYRGLLVSCGSSEEQTVGSLKYIPDNDFISVGNTTSLKGTDLLPVLSTLRYFPDQFARKSCYVFSVIKGGKYLVRTTYYYGGFDGGIEPPVFDQIIEGTKWSIVNTTEDYANGLSSYYEIIVAATGKNLSVCLARNENTTSHPFISALELELLEGSVYNSTKFTKYALSTVARTTFGDDSSNIISFPDDQFNRLWQPYKDQNPVVNSHFNVTSSDFWNIPPVKAFASAITTSRGKSLQIKWPPVSLPNSRYYIALYFQDSRSPSPFSWRVFSVSINGNDFYKDVNATTKGVTVTGSEWPLSGQTEITLTPHNDTLVGPIINAAEIFQILPLGGRTHTRDVISMESLASNLKNPPSDWIGDPCLPYENSWTGVTCSKDKLARVITLNLTSVGLSGSLSESVANLTSLQNLWLGGNKLSGSIPEMNTLKDLRTLHLENNQFKGSIPRSLFLLKKLNEIFLQNNKLDGKIPEGVQNRRGLNIK</sequence>
<feature type="region of interest" description="Disordered" evidence="9">
    <location>
        <begin position="1"/>
        <end position="34"/>
    </location>
</feature>
<dbReference type="Proteomes" id="UP001168877">
    <property type="component" value="Unassembled WGS sequence"/>
</dbReference>
<evidence type="ECO:0000313" key="11">
    <source>
        <dbReference type="EMBL" id="KAK0581382.1"/>
    </source>
</evidence>
<keyword evidence="12" id="KW-1185">Reference proteome</keyword>
<dbReference type="AlphaFoldDB" id="A0AA39VID8"/>
<keyword evidence="2" id="KW-0433">Leucine-rich repeat</keyword>